<dbReference type="EMBL" id="CP038487">
    <property type="protein sequence ID" value="QFZ28049.1"/>
    <property type="molecule type" value="Genomic_DNA"/>
</dbReference>
<gene>
    <name evidence="1" type="ORF">EJF14_40072</name>
</gene>
<evidence type="ECO:0000313" key="1">
    <source>
        <dbReference type="EMBL" id="QFZ28049.1"/>
    </source>
</evidence>
<dbReference type="Proteomes" id="UP000326582">
    <property type="component" value="Chromosome 4"/>
</dbReference>
<proteinExistence type="predicted"/>
<keyword evidence="2" id="KW-1185">Reference proteome</keyword>
<name>A0ACD0WKG4_CLALS</name>
<organism evidence="1 2">
    <name type="scientific">Clavispora lusitaniae</name>
    <name type="common">Candida lusitaniae</name>
    <dbReference type="NCBI Taxonomy" id="36911"/>
    <lineage>
        <taxon>Eukaryota</taxon>
        <taxon>Fungi</taxon>
        <taxon>Dikarya</taxon>
        <taxon>Ascomycota</taxon>
        <taxon>Saccharomycotina</taxon>
        <taxon>Pichiomycetes</taxon>
        <taxon>Metschnikowiaceae</taxon>
        <taxon>Clavispora</taxon>
    </lineage>
</organism>
<evidence type="ECO:0000313" key="2">
    <source>
        <dbReference type="Proteomes" id="UP000326582"/>
    </source>
</evidence>
<accession>A0ACD0WKG4</accession>
<protein>
    <submittedName>
        <fullName evidence="1">Uncharacterized protein</fullName>
    </submittedName>
</protein>
<sequence length="275" mass="31330">MDLLNSYSNSANHKYNRVYSSNGSLDFEAVISQLRKGSLTYSKVWELSASLCLKTHFKEPPCLLPLDFCKTSPVRPTTELGTLLKKSCPSIELYKEFRSLRIENTENSPSVTRVMNASSTSHTNSPKVMIRKEYEQENDDFQGEKHIVIPERKKMTRGSVNHHAASKNARFFQDTFSNSQLAFPNYYQKRYEPSTSLVLIEKINLSQIFSDAPTEDEKRFEIFISTLPQTGDCRVAGVLADKLRESVDFLAQVIKNYVRECNFCSRGDSMCICLG</sequence>
<reference evidence="2" key="1">
    <citation type="journal article" date="2019" name="MBio">
        <title>Comparative genomics for the elucidation of multidrug resistance (MDR) in Candida lusitaniae.</title>
        <authorList>
            <person name="Kannan A."/>
            <person name="Asner S.A."/>
            <person name="Trachsel E."/>
            <person name="Kelly S."/>
            <person name="Parker J."/>
            <person name="Sanglard D."/>
        </authorList>
    </citation>
    <scope>NUCLEOTIDE SEQUENCE [LARGE SCALE GENOMIC DNA]</scope>
    <source>
        <strain evidence="2">P1</strain>
    </source>
</reference>